<name>A0AAP2DRL5_9BACT</name>
<dbReference type="InterPro" id="IPR002201">
    <property type="entry name" value="Glyco_trans_9"/>
</dbReference>
<evidence type="ECO:0000313" key="4">
    <source>
        <dbReference type="Proteomes" id="UP001319200"/>
    </source>
</evidence>
<dbReference type="GO" id="GO:0005829">
    <property type="term" value="C:cytosol"/>
    <property type="evidence" value="ECO:0007669"/>
    <property type="project" value="TreeGrafter"/>
</dbReference>
<proteinExistence type="predicted"/>
<dbReference type="Proteomes" id="UP001319200">
    <property type="component" value="Unassembled WGS sequence"/>
</dbReference>
<dbReference type="InterPro" id="IPR051199">
    <property type="entry name" value="LPS_LOS_Heptosyltrfase"/>
</dbReference>
<gene>
    <name evidence="3" type="ORF">KK083_30240</name>
</gene>
<evidence type="ECO:0000313" key="3">
    <source>
        <dbReference type="EMBL" id="MBT1701210.1"/>
    </source>
</evidence>
<accession>A0AAP2DRL5</accession>
<comment type="caution">
    <text evidence="3">The sequence shown here is derived from an EMBL/GenBank/DDBJ whole genome shotgun (WGS) entry which is preliminary data.</text>
</comment>
<dbReference type="PANTHER" id="PTHR30160">
    <property type="entry name" value="TETRAACYLDISACCHARIDE 4'-KINASE-RELATED"/>
    <property type="match status" value="1"/>
</dbReference>
<dbReference type="AlphaFoldDB" id="A0AAP2DRL5"/>
<dbReference type="Gene3D" id="3.40.50.2000">
    <property type="entry name" value="Glycogen Phosphorylase B"/>
    <property type="match status" value="2"/>
</dbReference>
<dbReference type="Pfam" id="PF01075">
    <property type="entry name" value="Glyco_transf_9"/>
    <property type="match status" value="1"/>
</dbReference>
<keyword evidence="2" id="KW-0808">Transferase</keyword>
<organism evidence="3 4">
    <name type="scientific">Chryseosolibacter histidini</name>
    <dbReference type="NCBI Taxonomy" id="2782349"/>
    <lineage>
        <taxon>Bacteria</taxon>
        <taxon>Pseudomonadati</taxon>
        <taxon>Bacteroidota</taxon>
        <taxon>Cytophagia</taxon>
        <taxon>Cytophagales</taxon>
        <taxon>Chryseotaleaceae</taxon>
        <taxon>Chryseosolibacter</taxon>
    </lineage>
</organism>
<dbReference type="SUPFAM" id="SSF53756">
    <property type="entry name" value="UDP-Glycosyltransferase/glycogen phosphorylase"/>
    <property type="match status" value="1"/>
</dbReference>
<evidence type="ECO:0000256" key="2">
    <source>
        <dbReference type="ARBA" id="ARBA00022679"/>
    </source>
</evidence>
<reference evidence="3 4" key="1">
    <citation type="submission" date="2021-05" db="EMBL/GenBank/DDBJ databases">
        <title>A Polyphasic approach of four new species of the genus Ohtaekwangia: Ohtaekwangia histidinii sp. nov., Ohtaekwangia cretensis sp. nov., Ohtaekwangia indiensis sp. nov., Ohtaekwangia reichenbachii sp. nov. from diverse environment.</title>
        <authorList>
            <person name="Octaviana S."/>
        </authorList>
    </citation>
    <scope>NUCLEOTIDE SEQUENCE [LARGE SCALE GENOMIC DNA]</scope>
    <source>
        <strain evidence="3 4">PWU4</strain>
    </source>
</reference>
<dbReference type="PANTHER" id="PTHR30160:SF22">
    <property type="entry name" value="LIPOPOLYSACCHARIDE CORE BIOSYNTHESIS PROTEIN"/>
    <property type="match status" value="1"/>
</dbReference>
<protein>
    <submittedName>
        <fullName evidence="3">Glycosyltransferase family 9 protein</fullName>
    </submittedName>
</protein>
<dbReference type="GO" id="GO:0008713">
    <property type="term" value="F:ADP-heptose-lipopolysaccharide heptosyltransferase activity"/>
    <property type="evidence" value="ECO:0007669"/>
    <property type="project" value="TreeGrafter"/>
</dbReference>
<sequence length="350" mass="39684">MKKILILRFSAMGDVVLLVPVIRSLTAANPEVEITVVTRPKFAPFFYDMERVVVFPADVDYTYNGIFGMRDLFRTLIRKADYDLVIDMHDHIRTIFLRTLFKIFGTEVVVFNKGRNEKKAFARKENKVVAPLPHTVERYKKAFEKAGFTFDLLPPPYFNLNESIRTTANEWLAKKSLEKKEKWIGIAPFAMHASKIWPLENYATVIQKILEKMPAKFLLFGGGPREVKYFESLKAKFPGHCEVVADQLKIRQEIAIMQNLDLMLCVDSSNMHLAALAGVPLLSVWGGTNPDVGFGPLGKGEESIIQISRTELPCRPCSVYGRESCYVGGFPCLTRITAENIAEKILQRIS</sequence>
<keyword evidence="4" id="KW-1185">Reference proteome</keyword>
<dbReference type="RefSeq" id="WP_254169896.1">
    <property type="nucleotide sequence ID" value="NZ_JAHESF010000060.1"/>
</dbReference>
<dbReference type="EMBL" id="JAHESF010000060">
    <property type="protein sequence ID" value="MBT1701210.1"/>
    <property type="molecule type" value="Genomic_DNA"/>
</dbReference>
<dbReference type="GO" id="GO:0009244">
    <property type="term" value="P:lipopolysaccharide core region biosynthetic process"/>
    <property type="evidence" value="ECO:0007669"/>
    <property type="project" value="TreeGrafter"/>
</dbReference>
<evidence type="ECO:0000256" key="1">
    <source>
        <dbReference type="ARBA" id="ARBA00022676"/>
    </source>
</evidence>
<dbReference type="CDD" id="cd03789">
    <property type="entry name" value="GT9_LPS_heptosyltransferase"/>
    <property type="match status" value="1"/>
</dbReference>
<keyword evidence="1" id="KW-0328">Glycosyltransferase</keyword>